<dbReference type="InterPro" id="IPR042287">
    <property type="entry name" value="FhaA_N_sf"/>
</dbReference>
<organism evidence="3 4">
    <name type="scientific">Brachybacterium nesterenkovii</name>
    <dbReference type="NCBI Taxonomy" id="47847"/>
    <lineage>
        <taxon>Bacteria</taxon>
        <taxon>Bacillati</taxon>
        <taxon>Actinomycetota</taxon>
        <taxon>Actinomycetes</taxon>
        <taxon>Micrococcales</taxon>
        <taxon>Dermabacteraceae</taxon>
        <taxon>Brachybacterium</taxon>
    </lineage>
</organism>
<dbReference type="GO" id="GO:0004016">
    <property type="term" value="F:adenylate cyclase activity"/>
    <property type="evidence" value="ECO:0007669"/>
    <property type="project" value="UniProtKB-EC"/>
</dbReference>
<name>A0A1X6X6Q4_9MICO</name>
<dbReference type="PROSITE" id="PS50006">
    <property type="entry name" value="FHA_DOMAIN"/>
    <property type="match status" value="1"/>
</dbReference>
<dbReference type="InterPro" id="IPR008984">
    <property type="entry name" value="SMAD_FHA_dom_sf"/>
</dbReference>
<dbReference type="Pfam" id="PF12401">
    <property type="entry name" value="FhaA_N"/>
    <property type="match status" value="1"/>
</dbReference>
<dbReference type="CDD" id="cd00060">
    <property type="entry name" value="FHA"/>
    <property type="match status" value="1"/>
</dbReference>
<dbReference type="Proteomes" id="UP000195981">
    <property type="component" value="Unassembled WGS sequence"/>
</dbReference>
<evidence type="ECO:0000313" key="3">
    <source>
        <dbReference type="EMBL" id="SLM94826.1"/>
    </source>
</evidence>
<evidence type="ECO:0000259" key="2">
    <source>
        <dbReference type="PROSITE" id="PS50006"/>
    </source>
</evidence>
<dbReference type="SUPFAM" id="SSF49879">
    <property type="entry name" value="SMAD/FHA domain"/>
    <property type="match status" value="1"/>
</dbReference>
<proteinExistence type="predicted"/>
<protein>
    <submittedName>
        <fullName evidence="3">Adenylate cyclase</fullName>
        <ecNumber evidence="3">4.6.1.1</ecNumber>
    </submittedName>
</protein>
<keyword evidence="1" id="KW-0597">Phosphoprotein</keyword>
<dbReference type="AlphaFoldDB" id="A0A1X6X6Q4"/>
<dbReference type="Gene3D" id="2.60.200.20">
    <property type="match status" value="1"/>
</dbReference>
<dbReference type="InterPro" id="IPR022128">
    <property type="entry name" value="FhaA_N"/>
</dbReference>
<dbReference type="InterPro" id="IPR050923">
    <property type="entry name" value="Cell_Proc_Reg/RNA_Proc"/>
</dbReference>
<dbReference type="InterPro" id="IPR000253">
    <property type="entry name" value="FHA_dom"/>
</dbReference>
<sequence length="239" mass="25966">MGILDRIERGLDRGVTSVFSPGRGGLKPLDLAQGLKRECDDQIQVLDRTRTLAPNVYTVYLAGPDHEKFASWEDTLVEELERVIVEHAEKQSYMFVGPVSVALSRDDEVRQGRFETESRTERGTVAPATGAAERVAADPILEIDGQQYLLTGQITVIGRGGDADIILDDTGVSRHHLELRRDGSGLTATDLGSTNGTFVDGDRIRTPVRLGDRALLTVGRTRMTVILPADDAPSAGSGW</sequence>
<dbReference type="RefSeq" id="WP_087104978.1">
    <property type="nucleotide sequence ID" value="NZ_FWFG01000101.1"/>
</dbReference>
<dbReference type="Gene3D" id="3.30.2320.60">
    <property type="entry name" value="FhaA, phosphopeptide-binding domain (DUF3662)"/>
    <property type="match status" value="1"/>
</dbReference>
<accession>A0A1X6X6Q4</accession>
<keyword evidence="3" id="KW-0456">Lyase</keyword>
<gene>
    <name evidence="3" type="ORF">FM110_11960</name>
</gene>
<reference evidence="3 4" key="1">
    <citation type="submission" date="2017-02" db="EMBL/GenBank/DDBJ databases">
        <authorList>
            <person name="Peterson S.W."/>
        </authorList>
    </citation>
    <scope>NUCLEOTIDE SEQUENCE [LARGE SCALE GENOMIC DNA]</scope>
    <source>
        <strain evidence="3 4">CIP104813</strain>
    </source>
</reference>
<evidence type="ECO:0000313" key="4">
    <source>
        <dbReference type="Proteomes" id="UP000195981"/>
    </source>
</evidence>
<dbReference type="EMBL" id="FWFG01000101">
    <property type="protein sequence ID" value="SLM94826.1"/>
    <property type="molecule type" value="Genomic_DNA"/>
</dbReference>
<dbReference type="SMART" id="SM00240">
    <property type="entry name" value="FHA"/>
    <property type="match status" value="1"/>
</dbReference>
<feature type="domain" description="FHA" evidence="2">
    <location>
        <begin position="155"/>
        <end position="204"/>
    </location>
</feature>
<dbReference type="OrthoDB" id="151099at2"/>
<evidence type="ECO:0000256" key="1">
    <source>
        <dbReference type="ARBA" id="ARBA00022553"/>
    </source>
</evidence>
<dbReference type="EC" id="4.6.1.1" evidence="3"/>
<keyword evidence="4" id="KW-1185">Reference proteome</keyword>
<dbReference type="PANTHER" id="PTHR23308">
    <property type="entry name" value="NUCLEAR INHIBITOR OF PROTEIN PHOSPHATASE-1"/>
    <property type="match status" value="1"/>
</dbReference>
<dbReference type="Pfam" id="PF00498">
    <property type="entry name" value="FHA"/>
    <property type="match status" value="1"/>
</dbReference>